<keyword evidence="3" id="KW-1185">Reference proteome</keyword>
<gene>
    <name evidence="2" type="ORF">SAMN02745975_00128</name>
</gene>
<protein>
    <recommendedName>
        <fullName evidence="4">Prepilin-type N-terminal cleavage/methylation domain-containing protein</fullName>
    </recommendedName>
</protein>
<organism evidence="2 3">
    <name type="scientific">Geosporobacter subterraneus DSM 17957</name>
    <dbReference type="NCBI Taxonomy" id="1121919"/>
    <lineage>
        <taxon>Bacteria</taxon>
        <taxon>Bacillati</taxon>
        <taxon>Bacillota</taxon>
        <taxon>Clostridia</taxon>
        <taxon>Peptostreptococcales</taxon>
        <taxon>Thermotaleaceae</taxon>
        <taxon>Geosporobacter</taxon>
    </lineage>
</organism>
<reference evidence="3" key="1">
    <citation type="submission" date="2016-11" db="EMBL/GenBank/DDBJ databases">
        <authorList>
            <person name="Varghese N."/>
            <person name="Submissions S."/>
        </authorList>
    </citation>
    <scope>NUCLEOTIDE SEQUENCE [LARGE SCALE GENOMIC DNA]</scope>
    <source>
        <strain evidence="3">DSM 17957</strain>
    </source>
</reference>
<keyword evidence="1" id="KW-0472">Membrane</keyword>
<feature type="transmembrane region" description="Helical" evidence="1">
    <location>
        <begin position="6"/>
        <end position="30"/>
    </location>
</feature>
<evidence type="ECO:0008006" key="4">
    <source>
        <dbReference type="Google" id="ProtNLM"/>
    </source>
</evidence>
<dbReference type="STRING" id="1121919.SAMN02745975_00128"/>
<name>A0A1M6C1D8_9FIRM</name>
<keyword evidence="1" id="KW-0812">Transmembrane</keyword>
<dbReference type="RefSeq" id="WP_110939444.1">
    <property type="nucleotide sequence ID" value="NZ_FQZV01000003.1"/>
</dbReference>
<keyword evidence="1" id="KW-1133">Transmembrane helix</keyword>
<sequence length="120" mass="13879">MNKRGLMLIEVIIGFALIGILLIPITTLFVTTYRINQQSRTIMTYTHLVQQHMEYAKLERNIDMTPIEVILPDKNIKILRTLEPHPDAALSGRLQKVEIVLKGLEDNRELMRLVGLRRCD</sequence>
<evidence type="ECO:0000256" key="1">
    <source>
        <dbReference type="SAM" id="Phobius"/>
    </source>
</evidence>
<evidence type="ECO:0000313" key="3">
    <source>
        <dbReference type="Proteomes" id="UP000184536"/>
    </source>
</evidence>
<dbReference type="EMBL" id="FQZV01000003">
    <property type="protein sequence ID" value="SHI54837.1"/>
    <property type="molecule type" value="Genomic_DNA"/>
</dbReference>
<dbReference type="Proteomes" id="UP000184536">
    <property type="component" value="Unassembled WGS sequence"/>
</dbReference>
<evidence type="ECO:0000313" key="2">
    <source>
        <dbReference type="EMBL" id="SHI54837.1"/>
    </source>
</evidence>
<dbReference type="OrthoDB" id="9858961at2"/>
<dbReference type="AlphaFoldDB" id="A0A1M6C1D8"/>
<proteinExistence type="predicted"/>
<accession>A0A1M6C1D8</accession>